<reference evidence="10 11" key="1">
    <citation type="journal article" date="2014" name="Agronomy (Basel)">
        <title>A Draft Genome Sequence for Ensete ventricosum, the Drought-Tolerant Tree Against Hunger.</title>
        <authorList>
            <person name="Harrison J."/>
            <person name="Moore K.A."/>
            <person name="Paszkiewicz K."/>
            <person name="Jones T."/>
            <person name="Grant M."/>
            <person name="Ambacheew D."/>
            <person name="Muzemil S."/>
            <person name="Studholme D.J."/>
        </authorList>
    </citation>
    <scope>NUCLEOTIDE SEQUENCE [LARGE SCALE GENOMIC DNA]</scope>
</reference>
<evidence type="ECO:0000313" key="11">
    <source>
        <dbReference type="Proteomes" id="UP000287651"/>
    </source>
</evidence>
<evidence type="ECO:0000256" key="8">
    <source>
        <dbReference type="SAM" id="MobiDB-lite"/>
    </source>
</evidence>
<dbReference type="InterPro" id="IPR046347">
    <property type="entry name" value="bZIP_sf"/>
</dbReference>
<dbReference type="GO" id="GO:0005789">
    <property type="term" value="C:endoplasmic reticulum membrane"/>
    <property type="evidence" value="ECO:0007669"/>
    <property type="project" value="UniProtKB-SubCell"/>
</dbReference>
<feature type="compositionally biased region" description="Acidic residues" evidence="8">
    <location>
        <begin position="201"/>
        <end position="216"/>
    </location>
</feature>
<dbReference type="InterPro" id="IPR004827">
    <property type="entry name" value="bZIP"/>
</dbReference>
<dbReference type="SUPFAM" id="SSF57959">
    <property type="entry name" value="Leucine zipper domain"/>
    <property type="match status" value="1"/>
</dbReference>
<comment type="subcellular location">
    <subcellularLocation>
        <location evidence="2">Endoplasmic reticulum membrane</location>
        <topology evidence="2">Single-pass membrane protein</topology>
    </subcellularLocation>
    <subcellularLocation>
        <location evidence="1">Nucleus</location>
    </subcellularLocation>
</comment>
<organism evidence="10 11">
    <name type="scientific">Ensete ventricosum</name>
    <name type="common">Abyssinian banana</name>
    <name type="synonym">Musa ensete</name>
    <dbReference type="NCBI Taxonomy" id="4639"/>
    <lineage>
        <taxon>Eukaryota</taxon>
        <taxon>Viridiplantae</taxon>
        <taxon>Streptophyta</taxon>
        <taxon>Embryophyta</taxon>
        <taxon>Tracheophyta</taxon>
        <taxon>Spermatophyta</taxon>
        <taxon>Magnoliopsida</taxon>
        <taxon>Liliopsida</taxon>
        <taxon>Zingiberales</taxon>
        <taxon>Musaceae</taxon>
        <taxon>Ensete</taxon>
    </lineage>
</organism>
<dbReference type="EMBL" id="AMZH03011714">
    <property type="protein sequence ID" value="RRT52346.1"/>
    <property type="molecule type" value="Genomic_DNA"/>
</dbReference>
<evidence type="ECO:0000256" key="3">
    <source>
        <dbReference type="ARBA" id="ARBA00007163"/>
    </source>
</evidence>
<sequence length="390" mass="43526">MIGGSGGWRPELAMTAVKKAGGWLRLRGKGWATLEGEETTTMDLAVGSGSGPSSIVRLLAVMAGAVESPNTPDEHLELDLDFDFDLDYLVKTFSDEGVDVLLDPSADLCLDDYPPPSNVSEDDKYDSPSGEPADDSDSVSSYVSHLEKFLMEEEEGEDDVAAEKGFAADDFFACLFAEVSRDVGGEVATPDSEASKRTEREEEEEPPVAADGEDDDPVNKKRRRQIRNRDSAMKSRERKKMYVKELEMKSKYLEAECRRLDYVLRCCAAENMALHQRLQKERLYDAPTAKQESAVLFLESLLLGSLSWLVSIICLFLVPVLPNLSPKDINPLERGLTDEVVVVEKVTNKRLETNLRSGLVVFRKRCRGMRTRIKYLFVAPAFYSDYLLVP</sequence>
<protein>
    <recommendedName>
        <fullName evidence="9">BZIP domain-containing protein</fullName>
    </recommendedName>
</protein>
<feature type="domain" description="BZIP" evidence="9">
    <location>
        <begin position="218"/>
        <end position="260"/>
    </location>
</feature>
<gene>
    <name evidence="10" type="ORF">B296_00016299</name>
</gene>
<dbReference type="Pfam" id="PF00170">
    <property type="entry name" value="bZIP_1"/>
    <property type="match status" value="1"/>
</dbReference>
<dbReference type="CDD" id="cd14704">
    <property type="entry name" value="bZIP_HY5-like"/>
    <property type="match status" value="1"/>
</dbReference>
<keyword evidence="7" id="KW-0539">Nucleus</keyword>
<dbReference type="GO" id="GO:0005634">
    <property type="term" value="C:nucleus"/>
    <property type="evidence" value="ECO:0007669"/>
    <property type="project" value="UniProtKB-SubCell"/>
</dbReference>
<proteinExistence type="inferred from homology"/>
<dbReference type="PROSITE" id="PS50217">
    <property type="entry name" value="BZIP"/>
    <property type="match status" value="1"/>
</dbReference>
<evidence type="ECO:0000259" key="9">
    <source>
        <dbReference type="PROSITE" id="PS50217"/>
    </source>
</evidence>
<feature type="compositionally biased region" description="Basic and acidic residues" evidence="8">
    <location>
        <begin position="227"/>
        <end position="237"/>
    </location>
</feature>
<accession>A0A426YL02</accession>
<feature type="region of interest" description="Disordered" evidence="8">
    <location>
        <begin position="109"/>
        <end position="141"/>
    </location>
</feature>
<feature type="region of interest" description="Disordered" evidence="8">
    <location>
        <begin position="185"/>
        <end position="237"/>
    </location>
</feature>
<evidence type="ECO:0000256" key="5">
    <source>
        <dbReference type="ARBA" id="ARBA00023125"/>
    </source>
</evidence>
<evidence type="ECO:0000256" key="2">
    <source>
        <dbReference type="ARBA" id="ARBA00004389"/>
    </source>
</evidence>
<evidence type="ECO:0000256" key="4">
    <source>
        <dbReference type="ARBA" id="ARBA00023015"/>
    </source>
</evidence>
<dbReference type="SMART" id="SM00338">
    <property type="entry name" value="BRLZ"/>
    <property type="match status" value="1"/>
</dbReference>
<evidence type="ECO:0000256" key="7">
    <source>
        <dbReference type="ARBA" id="ARBA00023242"/>
    </source>
</evidence>
<keyword evidence="5" id="KW-0238">DNA-binding</keyword>
<dbReference type="GO" id="GO:0003677">
    <property type="term" value="F:DNA binding"/>
    <property type="evidence" value="ECO:0007669"/>
    <property type="project" value="UniProtKB-KW"/>
</dbReference>
<evidence type="ECO:0000256" key="6">
    <source>
        <dbReference type="ARBA" id="ARBA00023163"/>
    </source>
</evidence>
<keyword evidence="6" id="KW-0804">Transcription</keyword>
<dbReference type="Proteomes" id="UP000287651">
    <property type="component" value="Unassembled WGS sequence"/>
</dbReference>
<keyword evidence="4" id="KW-0805">Transcription regulation</keyword>
<name>A0A426YL02_ENSVE</name>
<evidence type="ECO:0000256" key="1">
    <source>
        <dbReference type="ARBA" id="ARBA00004123"/>
    </source>
</evidence>
<evidence type="ECO:0000313" key="10">
    <source>
        <dbReference type="EMBL" id="RRT52346.1"/>
    </source>
</evidence>
<comment type="caution">
    <text evidence="10">The sequence shown here is derived from an EMBL/GenBank/DDBJ whole genome shotgun (WGS) entry which is preliminary data.</text>
</comment>
<dbReference type="PROSITE" id="PS00036">
    <property type="entry name" value="BZIP_BASIC"/>
    <property type="match status" value="1"/>
</dbReference>
<dbReference type="PANTHER" id="PTHR47416">
    <property type="entry name" value="BASIC-LEUCINE ZIPPER TRANSCRIPTION FACTOR F-RELATED"/>
    <property type="match status" value="1"/>
</dbReference>
<dbReference type="Gene3D" id="1.20.5.170">
    <property type="match status" value="1"/>
</dbReference>
<dbReference type="GO" id="GO:0003700">
    <property type="term" value="F:DNA-binding transcription factor activity"/>
    <property type="evidence" value="ECO:0007669"/>
    <property type="project" value="InterPro"/>
</dbReference>
<dbReference type="PANTHER" id="PTHR47416:SF8">
    <property type="entry name" value="BASIC-LEUCINE ZIPPER TRANSCRIPTION FACTOR E-RELATED"/>
    <property type="match status" value="1"/>
</dbReference>
<comment type="similarity">
    <text evidence="3">Belongs to the bZIP family.</text>
</comment>
<dbReference type="AlphaFoldDB" id="A0A426YL02"/>